<evidence type="ECO:0000256" key="5">
    <source>
        <dbReference type="ARBA" id="ARBA00022857"/>
    </source>
</evidence>
<dbReference type="PANTHER" id="PTHR48069">
    <property type="entry name" value="DIHYDROFOLATE REDUCTASE"/>
    <property type="match status" value="1"/>
</dbReference>
<dbReference type="Proteomes" id="UP001055114">
    <property type="component" value="Unassembled WGS sequence"/>
</dbReference>
<dbReference type="GO" id="GO:0004146">
    <property type="term" value="F:dihydrofolate reductase activity"/>
    <property type="evidence" value="ECO:0007669"/>
    <property type="project" value="UniProtKB-EC"/>
</dbReference>
<dbReference type="GO" id="GO:0046452">
    <property type="term" value="P:dihydrofolate metabolic process"/>
    <property type="evidence" value="ECO:0007669"/>
    <property type="project" value="TreeGrafter"/>
</dbReference>
<comment type="caution">
    <text evidence="10">The sequence shown here is derived from an EMBL/GenBank/DDBJ whole genome shotgun (WGS) entry which is preliminary data.</text>
</comment>
<evidence type="ECO:0000256" key="8">
    <source>
        <dbReference type="PIRNR" id="PIRNR000194"/>
    </source>
</evidence>
<evidence type="ECO:0000256" key="4">
    <source>
        <dbReference type="ARBA" id="ARBA00022563"/>
    </source>
</evidence>
<dbReference type="PIRSF" id="PIRSF000194">
    <property type="entry name" value="DHFR"/>
    <property type="match status" value="1"/>
</dbReference>
<dbReference type="GO" id="GO:0046654">
    <property type="term" value="P:tetrahydrofolate biosynthetic process"/>
    <property type="evidence" value="ECO:0007669"/>
    <property type="project" value="InterPro"/>
</dbReference>
<dbReference type="PRINTS" id="PR00070">
    <property type="entry name" value="DHFR"/>
</dbReference>
<dbReference type="InterPro" id="IPR001796">
    <property type="entry name" value="DHFR_dom"/>
</dbReference>
<name>A0AA37NGR8_9BACT</name>
<dbReference type="EMBL" id="BQNZ01000005">
    <property type="protein sequence ID" value="GKH74090.1"/>
    <property type="molecule type" value="Genomic_DNA"/>
</dbReference>
<proteinExistence type="inferred from homology"/>
<evidence type="ECO:0000313" key="11">
    <source>
        <dbReference type="Proteomes" id="UP001055114"/>
    </source>
</evidence>
<feature type="domain" description="DHFR" evidence="9">
    <location>
        <begin position="5"/>
        <end position="165"/>
    </location>
</feature>
<dbReference type="GO" id="GO:0005829">
    <property type="term" value="C:cytosol"/>
    <property type="evidence" value="ECO:0007669"/>
    <property type="project" value="TreeGrafter"/>
</dbReference>
<dbReference type="GO" id="GO:0006730">
    <property type="term" value="P:one-carbon metabolic process"/>
    <property type="evidence" value="ECO:0007669"/>
    <property type="project" value="UniProtKB-KW"/>
</dbReference>
<dbReference type="InterPro" id="IPR024072">
    <property type="entry name" value="DHFR-like_dom_sf"/>
</dbReference>
<protein>
    <recommendedName>
        <fullName evidence="3 8">Dihydrofolate reductase</fullName>
        <ecNumber evidence="3 8">1.5.1.3</ecNumber>
    </recommendedName>
</protein>
<reference evidence="10" key="1">
    <citation type="submission" date="2022-01" db="EMBL/GenBank/DDBJ databases">
        <title>Novel bile acid biosynthetic pathways are enriched in the microbiome of centenarians.</title>
        <authorList>
            <person name="Sato Y."/>
            <person name="Atarashi K."/>
            <person name="Plichta R.D."/>
            <person name="Arai Y."/>
            <person name="Sasajima S."/>
            <person name="Kearney M.S."/>
            <person name="Suda W."/>
            <person name="Takeshita K."/>
            <person name="Sasaki T."/>
            <person name="Okamoto S."/>
            <person name="Skelly N.A."/>
            <person name="Okamura Y."/>
            <person name="Vlamakis H."/>
            <person name="Li Y."/>
            <person name="Tanoue T."/>
            <person name="Takei H."/>
            <person name="Nittono H."/>
            <person name="Narushima S."/>
            <person name="Irie J."/>
            <person name="Itoh H."/>
            <person name="Moriya K."/>
            <person name="Sugiura Y."/>
            <person name="Suematsu M."/>
            <person name="Moritoki N."/>
            <person name="Shibata S."/>
            <person name="Littman R.D."/>
            <person name="Fischbach A.M."/>
            <person name="Uwamino Y."/>
            <person name="Inoue T."/>
            <person name="Honda A."/>
            <person name="Hattori M."/>
            <person name="Murai T."/>
            <person name="Xavier J.R."/>
            <person name="Hirose N."/>
            <person name="Honda K."/>
        </authorList>
    </citation>
    <scope>NUCLEOTIDE SEQUENCE</scope>
    <source>
        <strain evidence="10">CE91-St3</strain>
    </source>
</reference>
<accession>A0AA37NGR8</accession>
<keyword evidence="6 8" id="KW-0560">Oxidoreductase</keyword>
<dbReference type="InterPro" id="IPR012259">
    <property type="entry name" value="DHFR"/>
</dbReference>
<dbReference type="Gene3D" id="3.40.430.10">
    <property type="entry name" value="Dihydrofolate Reductase, subunit A"/>
    <property type="match status" value="1"/>
</dbReference>
<dbReference type="PROSITE" id="PS51330">
    <property type="entry name" value="DHFR_2"/>
    <property type="match status" value="1"/>
</dbReference>
<sequence length="167" mass="18895">MAMSTISIVAAISDNNAIGKNLGLLWHMPADMKRFKDLTTGHAVIMGRKTFESLPKGGLPNRKNVVLTTMPEAGFINCFACESMHDALDICEKEENIFIIGGSLVYRQGLGIADKMYLTRIHGEFPDADAFFPVVNWDLWEEVERQEFPADEKNPYPYTFLTYVRKK</sequence>
<evidence type="ECO:0000259" key="9">
    <source>
        <dbReference type="PROSITE" id="PS51330"/>
    </source>
</evidence>
<dbReference type="PANTHER" id="PTHR48069:SF3">
    <property type="entry name" value="DIHYDROFOLATE REDUCTASE"/>
    <property type="match status" value="1"/>
</dbReference>
<comment type="pathway">
    <text evidence="1 8">Cofactor biosynthesis; tetrahydrofolate biosynthesis; 5,6,7,8-tetrahydrofolate from 7,8-dihydrofolate: step 1/1.</text>
</comment>
<evidence type="ECO:0000256" key="7">
    <source>
        <dbReference type="ARBA" id="ARBA00025067"/>
    </source>
</evidence>
<evidence type="ECO:0000256" key="2">
    <source>
        <dbReference type="ARBA" id="ARBA00009539"/>
    </source>
</evidence>
<dbReference type="EC" id="1.5.1.3" evidence="3 8"/>
<comment type="similarity">
    <text evidence="2 8">Belongs to the dihydrofolate reductase family.</text>
</comment>
<dbReference type="AlphaFoldDB" id="A0AA37NGR8"/>
<dbReference type="CDD" id="cd00209">
    <property type="entry name" value="DHFR"/>
    <property type="match status" value="1"/>
</dbReference>
<keyword evidence="4 8" id="KW-0554">One-carbon metabolism</keyword>
<gene>
    <name evidence="10" type="ORF">CE91St3_39530</name>
</gene>
<dbReference type="GO" id="GO:0046655">
    <property type="term" value="P:folic acid metabolic process"/>
    <property type="evidence" value="ECO:0007669"/>
    <property type="project" value="TreeGrafter"/>
</dbReference>
<evidence type="ECO:0000256" key="1">
    <source>
        <dbReference type="ARBA" id="ARBA00004903"/>
    </source>
</evidence>
<evidence type="ECO:0000256" key="3">
    <source>
        <dbReference type="ARBA" id="ARBA00012856"/>
    </source>
</evidence>
<comment type="function">
    <text evidence="7 8">Key enzyme in folate metabolism. Catalyzes an essential reaction for de novo glycine and purine synthesis, and for DNA precursor synthesis.</text>
</comment>
<dbReference type="GO" id="GO:0050661">
    <property type="term" value="F:NADP binding"/>
    <property type="evidence" value="ECO:0007669"/>
    <property type="project" value="InterPro"/>
</dbReference>
<keyword evidence="5 8" id="KW-0521">NADP</keyword>
<dbReference type="Pfam" id="PF00186">
    <property type="entry name" value="DHFR_1"/>
    <property type="match status" value="1"/>
</dbReference>
<evidence type="ECO:0000256" key="6">
    <source>
        <dbReference type="ARBA" id="ARBA00023002"/>
    </source>
</evidence>
<organism evidence="10 11">
    <name type="scientific">Parabacteroides merdae</name>
    <dbReference type="NCBI Taxonomy" id="46503"/>
    <lineage>
        <taxon>Bacteria</taxon>
        <taxon>Pseudomonadati</taxon>
        <taxon>Bacteroidota</taxon>
        <taxon>Bacteroidia</taxon>
        <taxon>Bacteroidales</taxon>
        <taxon>Tannerellaceae</taxon>
        <taxon>Parabacteroides</taxon>
    </lineage>
</organism>
<evidence type="ECO:0000313" key="10">
    <source>
        <dbReference type="EMBL" id="GKH74090.1"/>
    </source>
</evidence>
<dbReference type="SUPFAM" id="SSF53597">
    <property type="entry name" value="Dihydrofolate reductase-like"/>
    <property type="match status" value="1"/>
</dbReference>
<comment type="catalytic activity">
    <reaction evidence="8">
        <text>(6S)-5,6,7,8-tetrahydrofolate + NADP(+) = 7,8-dihydrofolate + NADPH + H(+)</text>
        <dbReference type="Rhea" id="RHEA:15009"/>
        <dbReference type="ChEBI" id="CHEBI:15378"/>
        <dbReference type="ChEBI" id="CHEBI:57451"/>
        <dbReference type="ChEBI" id="CHEBI:57453"/>
        <dbReference type="ChEBI" id="CHEBI:57783"/>
        <dbReference type="ChEBI" id="CHEBI:58349"/>
        <dbReference type="EC" id="1.5.1.3"/>
    </reaction>
</comment>